<accession>A0ABY9Q1A6</accession>
<evidence type="ECO:0000256" key="1">
    <source>
        <dbReference type="SAM" id="MobiDB-lite"/>
    </source>
</evidence>
<protein>
    <recommendedName>
        <fullName evidence="2">N-acetyltransferase domain-containing protein</fullName>
    </recommendedName>
</protein>
<dbReference type="InterPro" id="IPR051531">
    <property type="entry name" value="N-acetyltransferase"/>
</dbReference>
<keyword evidence="4" id="KW-1185">Reference proteome</keyword>
<dbReference type="Gene3D" id="3.40.630.30">
    <property type="match status" value="1"/>
</dbReference>
<feature type="region of interest" description="Disordered" evidence="1">
    <location>
        <begin position="208"/>
        <end position="230"/>
    </location>
</feature>
<dbReference type="InterPro" id="IPR016181">
    <property type="entry name" value="Acyl_CoA_acyltransferase"/>
</dbReference>
<dbReference type="Proteomes" id="UP001235030">
    <property type="component" value="Chromosome"/>
</dbReference>
<feature type="compositionally biased region" description="Basic and acidic residues" evidence="1">
    <location>
        <begin position="208"/>
        <end position="222"/>
    </location>
</feature>
<proteinExistence type="predicted"/>
<reference evidence="3 4" key="1">
    <citation type="submission" date="2022-07" db="EMBL/GenBank/DDBJ databases">
        <title>Genome sequence of Terrisporobacter mayombei DSM6539.</title>
        <authorList>
            <person name="Boeer T."/>
            <person name="Bengelsdorf F.R."/>
            <person name="Daniel R."/>
            <person name="Poehlein A."/>
        </authorList>
    </citation>
    <scope>NUCLEOTIDE SEQUENCE [LARGE SCALE GENOMIC DNA]</scope>
    <source>
        <strain evidence="3 4">DSM 6539</strain>
    </source>
</reference>
<evidence type="ECO:0000259" key="2">
    <source>
        <dbReference type="Pfam" id="PF13302"/>
    </source>
</evidence>
<dbReference type="PANTHER" id="PTHR43792">
    <property type="entry name" value="GNAT FAMILY, PUTATIVE (AFU_ORTHOLOGUE AFUA_3G00765)-RELATED-RELATED"/>
    <property type="match status" value="1"/>
</dbReference>
<dbReference type="EMBL" id="CP101637">
    <property type="protein sequence ID" value="WMT80996.1"/>
    <property type="molecule type" value="Genomic_DNA"/>
</dbReference>
<dbReference type="InterPro" id="IPR000182">
    <property type="entry name" value="GNAT_dom"/>
</dbReference>
<feature type="domain" description="N-acetyltransferase" evidence="2">
    <location>
        <begin position="24"/>
        <end position="165"/>
    </location>
</feature>
<name>A0ABY9Q1A6_9FIRM</name>
<dbReference type="RefSeq" id="WP_228103189.1">
    <property type="nucleotide sequence ID" value="NZ_CP101637.1"/>
</dbReference>
<gene>
    <name evidence="3" type="ORF">TEMA_13260</name>
</gene>
<dbReference type="Pfam" id="PF13302">
    <property type="entry name" value="Acetyltransf_3"/>
    <property type="match status" value="1"/>
</dbReference>
<sequence length="230" mass="27322">MNDIFGYKISDSIYSQMKIIETPRFIFRPFEISDAEDVYEYLSKEIVVKYLPFNAHRDINSSKRFIQSYFINNYKKGKIGNHAIYYKKDYKVIGNVGFNNVNPKSKEGELGICINPKYWGNDFSTELALVTIISSFEFSKVDKLVVLIYEENKYSTSCVEKLNFTYIKTYKPKQNLLFCLRYELNRDEYLNMKKTFLPNFINNLYKSESEKSEKIKKSSDRNKSKKRRKK</sequence>
<organism evidence="3 4">
    <name type="scientific">Terrisporobacter mayombei</name>
    <dbReference type="NCBI Taxonomy" id="1541"/>
    <lineage>
        <taxon>Bacteria</taxon>
        <taxon>Bacillati</taxon>
        <taxon>Bacillota</taxon>
        <taxon>Clostridia</taxon>
        <taxon>Peptostreptococcales</taxon>
        <taxon>Peptostreptococcaceae</taxon>
        <taxon>Terrisporobacter</taxon>
    </lineage>
</organism>
<evidence type="ECO:0000313" key="3">
    <source>
        <dbReference type="EMBL" id="WMT80996.1"/>
    </source>
</evidence>
<dbReference type="SUPFAM" id="SSF55729">
    <property type="entry name" value="Acyl-CoA N-acyltransferases (Nat)"/>
    <property type="match status" value="1"/>
</dbReference>
<evidence type="ECO:0000313" key="4">
    <source>
        <dbReference type="Proteomes" id="UP001235030"/>
    </source>
</evidence>